<evidence type="ECO:0000313" key="4">
    <source>
        <dbReference type="EMBL" id="KAK9845125.1"/>
    </source>
</evidence>
<dbReference type="InterPro" id="IPR002048">
    <property type="entry name" value="EF_hand_dom"/>
</dbReference>
<dbReference type="Proteomes" id="UP001438707">
    <property type="component" value="Unassembled WGS sequence"/>
</dbReference>
<gene>
    <name evidence="4" type="ORF">WJX74_010841</name>
</gene>
<dbReference type="PROSITE" id="PS50222">
    <property type="entry name" value="EF_HAND_2"/>
    <property type="match status" value="1"/>
</dbReference>
<dbReference type="Pfam" id="PF13499">
    <property type="entry name" value="EF-hand_7"/>
    <property type="match status" value="1"/>
</dbReference>
<feature type="compositionally biased region" description="Basic and acidic residues" evidence="2">
    <location>
        <begin position="157"/>
        <end position="168"/>
    </location>
</feature>
<dbReference type="EMBL" id="JALJOS010000001">
    <property type="protein sequence ID" value="KAK9845125.1"/>
    <property type="molecule type" value="Genomic_DNA"/>
</dbReference>
<protein>
    <recommendedName>
        <fullName evidence="3">EF-hand domain-containing protein</fullName>
    </recommendedName>
</protein>
<keyword evidence="1" id="KW-0106">Calcium</keyword>
<sequence>MNVVANQRVLGLAKTRRSLKSHVPSQRVCVRSAADNDSSAPVTEPTNKLQSSLLERSLPDKKIIDQAETEIAGYCLTLPGNEESERCWIAHQHYGDTKRSAEEGCDIEFTDGNITGEDCAKLERLEQFARTMMSSGKIGNFVRTLYSLRSYAKKHAEEKAEAEGKDAPEEGPLMSKTEAEDFESRKDELHQLFQSIDRDGNGRLDVGEFRDAMKGLGDELSGQDCSHLLEAMDIHGSITEEDFLAIVEAKGMWEKDTPITKVLRRMSLRPSWFQDMHIP</sequence>
<dbReference type="PANTHER" id="PTHR36345">
    <property type="entry name" value="CCG-BINDING PROTEIN 1"/>
    <property type="match status" value="1"/>
</dbReference>
<dbReference type="InterPro" id="IPR018247">
    <property type="entry name" value="EF_Hand_1_Ca_BS"/>
</dbReference>
<dbReference type="SUPFAM" id="SSF47473">
    <property type="entry name" value="EF-hand"/>
    <property type="match status" value="1"/>
</dbReference>
<accession>A0AAW1SGR1</accession>
<dbReference type="PROSITE" id="PS00018">
    <property type="entry name" value="EF_HAND_1"/>
    <property type="match status" value="1"/>
</dbReference>
<proteinExistence type="predicted"/>
<keyword evidence="5" id="KW-1185">Reference proteome</keyword>
<feature type="region of interest" description="Disordered" evidence="2">
    <location>
        <begin position="157"/>
        <end position="181"/>
    </location>
</feature>
<comment type="caution">
    <text evidence="4">The sequence shown here is derived from an EMBL/GenBank/DDBJ whole genome shotgun (WGS) entry which is preliminary data.</text>
</comment>
<name>A0AAW1SGR1_9CHLO</name>
<evidence type="ECO:0000313" key="5">
    <source>
        <dbReference type="Proteomes" id="UP001438707"/>
    </source>
</evidence>
<dbReference type="InterPro" id="IPR037502">
    <property type="entry name" value="CBP1"/>
</dbReference>
<reference evidence="4 5" key="1">
    <citation type="journal article" date="2024" name="Nat. Commun.">
        <title>Phylogenomics reveals the evolutionary origins of lichenization in chlorophyte algae.</title>
        <authorList>
            <person name="Puginier C."/>
            <person name="Libourel C."/>
            <person name="Otte J."/>
            <person name="Skaloud P."/>
            <person name="Haon M."/>
            <person name="Grisel S."/>
            <person name="Petersen M."/>
            <person name="Berrin J.G."/>
            <person name="Delaux P.M."/>
            <person name="Dal Grande F."/>
            <person name="Keller J."/>
        </authorList>
    </citation>
    <scope>NUCLEOTIDE SEQUENCE [LARGE SCALE GENOMIC DNA]</scope>
    <source>
        <strain evidence="4 5">SAG 2145</strain>
    </source>
</reference>
<organism evidence="4 5">
    <name type="scientific">Apatococcus lobatus</name>
    <dbReference type="NCBI Taxonomy" id="904363"/>
    <lineage>
        <taxon>Eukaryota</taxon>
        <taxon>Viridiplantae</taxon>
        <taxon>Chlorophyta</taxon>
        <taxon>core chlorophytes</taxon>
        <taxon>Trebouxiophyceae</taxon>
        <taxon>Chlorellales</taxon>
        <taxon>Chlorellaceae</taxon>
        <taxon>Apatococcus</taxon>
    </lineage>
</organism>
<dbReference type="PANTHER" id="PTHR36345:SF1">
    <property type="entry name" value="CCG-BINDING PROTEIN 1"/>
    <property type="match status" value="1"/>
</dbReference>
<dbReference type="GO" id="GO:0005634">
    <property type="term" value="C:nucleus"/>
    <property type="evidence" value="ECO:0007669"/>
    <property type="project" value="TreeGrafter"/>
</dbReference>
<dbReference type="InterPro" id="IPR011992">
    <property type="entry name" value="EF-hand-dom_pair"/>
</dbReference>
<evidence type="ECO:0000256" key="1">
    <source>
        <dbReference type="ARBA" id="ARBA00022837"/>
    </source>
</evidence>
<dbReference type="CDD" id="cd00051">
    <property type="entry name" value="EFh"/>
    <property type="match status" value="1"/>
</dbReference>
<feature type="domain" description="EF-hand" evidence="3">
    <location>
        <begin position="184"/>
        <end position="219"/>
    </location>
</feature>
<dbReference type="GO" id="GO:0005509">
    <property type="term" value="F:calcium ion binding"/>
    <property type="evidence" value="ECO:0007669"/>
    <property type="project" value="InterPro"/>
</dbReference>
<dbReference type="Gene3D" id="1.10.238.10">
    <property type="entry name" value="EF-hand"/>
    <property type="match status" value="1"/>
</dbReference>
<evidence type="ECO:0000259" key="3">
    <source>
        <dbReference type="PROSITE" id="PS50222"/>
    </source>
</evidence>
<evidence type="ECO:0000256" key="2">
    <source>
        <dbReference type="SAM" id="MobiDB-lite"/>
    </source>
</evidence>
<dbReference type="GO" id="GO:0010183">
    <property type="term" value="P:pollen tube guidance"/>
    <property type="evidence" value="ECO:0007669"/>
    <property type="project" value="InterPro"/>
</dbReference>
<dbReference type="GO" id="GO:0036033">
    <property type="term" value="F:mediator complex binding"/>
    <property type="evidence" value="ECO:0007669"/>
    <property type="project" value="InterPro"/>
</dbReference>
<dbReference type="AlphaFoldDB" id="A0AAW1SGR1"/>
<dbReference type="SMART" id="SM00054">
    <property type="entry name" value="EFh"/>
    <property type="match status" value="1"/>
</dbReference>
<dbReference type="GO" id="GO:0005829">
    <property type="term" value="C:cytosol"/>
    <property type="evidence" value="ECO:0007669"/>
    <property type="project" value="TreeGrafter"/>
</dbReference>